<dbReference type="InterPro" id="IPR020904">
    <property type="entry name" value="Sc_DH/Rdtase_CS"/>
</dbReference>
<dbReference type="GO" id="GO:0006633">
    <property type="term" value="P:fatty acid biosynthetic process"/>
    <property type="evidence" value="ECO:0007669"/>
    <property type="project" value="TreeGrafter"/>
</dbReference>
<dbReference type="SUPFAM" id="SSF51735">
    <property type="entry name" value="NAD(P)-binding Rossmann-fold domains"/>
    <property type="match status" value="1"/>
</dbReference>
<evidence type="ECO:0000256" key="2">
    <source>
        <dbReference type="ARBA" id="ARBA00023002"/>
    </source>
</evidence>
<dbReference type="Pfam" id="PF13561">
    <property type="entry name" value="adh_short_C2"/>
    <property type="match status" value="1"/>
</dbReference>
<dbReference type="Gene3D" id="3.40.50.720">
    <property type="entry name" value="NAD(P)-binding Rossmann-like Domain"/>
    <property type="match status" value="1"/>
</dbReference>
<dbReference type="InterPro" id="IPR036291">
    <property type="entry name" value="NAD(P)-bd_dom_sf"/>
</dbReference>
<dbReference type="InterPro" id="IPR002347">
    <property type="entry name" value="SDR_fam"/>
</dbReference>
<dbReference type="GO" id="GO:0016616">
    <property type="term" value="F:oxidoreductase activity, acting on the CH-OH group of donors, NAD or NADP as acceptor"/>
    <property type="evidence" value="ECO:0007669"/>
    <property type="project" value="TreeGrafter"/>
</dbReference>
<keyword evidence="4" id="KW-1185">Reference proteome</keyword>
<reference evidence="4" key="1">
    <citation type="submission" date="2016-10" db="EMBL/GenBank/DDBJ databases">
        <title>Frankia sp. NRRL B-16386 Genome sequencing.</title>
        <authorList>
            <person name="Ghodhbane-Gtari F."/>
            <person name="Swanson E."/>
            <person name="Gueddou A."/>
            <person name="Hezbri K."/>
            <person name="Ktari K."/>
            <person name="Nouioui I."/>
            <person name="Morris K."/>
            <person name="Simpson S."/>
            <person name="Abebe-Akele F."/>
            <person name="Thomas K."/>
            <person name="Gtari M."/>
            <person name="Tisa L.S."/>
        </authorList>
    </citation>
    <scope>NUCLEOTIDE SEQUENCE [LARGE SCALE GENOMIC DNA]</scope>
    <source>
        <strain evidence="4">NRRL B-16386</strain>
    </source>
</reference>
<evidence type="ECO:0000313" key="3">
    <source>
        <dbReference type="EMBL" id="ONH30757.1"/>
    </source>
</evidence>
<keyword evidence="2" id="KW-0560">Oxidoreductase</keyword>
<protein>
    <submittedName>
        <fullName evidence="3">Short-chain dehydrogenase</fullName>
    </submittedName>
</protein>
<proteinExistence type="inferred from homology"/>
<sequence>MAEPGRGRVAGKVAIVTGAGQVPGPGVGTGKATALLLARHGAAVVLVDNTPDRAEVTRKEIEQAGGRAVVVAGDVTVAADCERFTQAALDAFGRLDILVNNVGVSRPGSVLDTAEDTWDDLLRINLKSVYQVSRFAIPAMAATGGGSIVNISSIGALRAIGFAAYSAAKGGMISLSQEMAAAHGPLGVRVNVVVPGSVRTPRTQGAAERLGQDLGEIQKTAASVLPLGAVTHGTGWDVGYAALFFASDESSWISGQVLATDGGASVTLPAVAGLRLGGGR</sequence>
<accession>A0A1V2ICC2</accession>
<evidence type="ECO:0000313" key="4">
    <source>
        <dbReference type="Proteomes" id="UP000188929"/>
    </source>
</evidence>
<dbReference type="EMBL" id="MOMC01000022">
    <property type="protein sequence ID" value="ONH30757.1"/>
    <property type="molecule type" value="Genomic_DNA"/>
</dbReference>
<evidence type="ECO:0000256" key="1">
    <source>
        <dbReference type="ARBA" id="ARBA00006484"/>
    </source>
</evidence>
<comment type="similarity">
    <text evidence="1">Belongs to the short-chain dehydrogenases/reductases (SDR) family.</text>
</comment>
<dbReference type="PANTHER" id="PTHR42760:SF122">
    <property type="entry name" value="NAD(P)-BINDING PROTEIN"/>
    <property type="match status" value="1"/>
</dbReference>
<dbReference type="PRINTS" id="PR00081">
    <property type="entry name" value="GDHRDH"/>
</dbReference>
<dbReference type="PANTHER" id="PTHR42760">
    <property type="entry name" value="SHORT-CHAIN DEHYDROGENASES/REDUCTASES FAMILY MEMBER"/>
    <property type="match status" value="1"/>
</dbReference>
<dbReference type="AlphaFoldDB" id="A0A1V2ICC2"/>
<dbReference type="STRING" id="1834516.BL253_11555"/>
<comment type="caution">
    <text evidence="3">The sequence shown here is derived from an EMBL/GenBank/DDBJ whole genome shotgun (WGS) entry which is preliminary data.</text>
</comment>
<dbReference type="FunFam" id="3.40.50.720:FF:000084">
    <property type="entry name" value="Short-chain dehydrogenase reductase"/>
    <property type="match status" value="1"/>
</dbReference>
<name>A0A1V2ICC2_9ACTN</name>
<dbReference type="PROSITE" id="PS00061">
    <property type="entry name" value="ADH_SHORT"/>
    <property type="match status" value="1"/>
</dbReference>
<dbReference type="Proteomes" id="UP000188929">
    <property type="component" value="Unassembled WGS sequence"/>
</dbReference>
<organism evidence="3 4">
    <name type="scientific">Pseudofrankia asymbiotica</name>
    <dbReference type="NCBI Taxonomy" id="1834516"/>
    <lineage>
        <taxon>Bacteria</taxon>
        <taxon>Bacillati</taxon>
        <taxon>Actinomycetota</taxon>
        <taxon>Actinomycetes</taxon>
        <taxon>Frankiales</taxon>
        <taxon>Frankiaceae</taxon>
        <taxon>Pseudofrankia</taxon>
    </lineage>
</organism>
<dbReference type="GO" id="GO:0048038">
    <property type="term" value="F:quinone binding"/>
    <property type="evidence" value="ECO:0007669"/>
    <property type="project" value="TreeGrafter"/>
</dbReference>
<gene>
    <name evidence="3" type="ORF">BL253_11555</name>
</gene>
<dbReference type="CDD" id="cd05233">
    <property type="entry name" value="SDR_c"/>
    <property type="match status" value="1"/>
</dbReference>
<dbReference type="PRINTS" id="PR00080">
    <property type="entry name" value="SDRFAMILY"/>
</dbReference>